<evidence type="ECO:0000256" key="1">
    <source>
        <dbReference type="ARBA" id="ARBA00022448"/>
    </source>
</evidence>
<evidence type="ECO:0000256" key="3">
    <source>
        <dbReference type="ARBA" id="ARBA00022840"/>
    </source>
</evidence>
<dbReference type="PANTHER" id="PTHR43023:SF3">
    <property type="entry name" value="PROTEIN TRIGALACTOSYLDIACYLGLYCEROL 3, CHLOROPLASTIC"/>
    <property type="match status" value="1"/>
</dbReference>
<reference evidence="6" key="1">
    <citation type="journal article" date="2019" name="Int. J. Syst. Evol. Microbiol.">
        <title>The Global Catalogue of Microorganisms (GCM) 10K type strain sequencing project: providing services to taxonomists for standard genome sequencing and annotation.</title>
        <authorList>
            <consortium name="The Broad Institute Genomics Platform"/>
            <consortium name="The Broad Institute Genome Sequencing Center for Infectious Disease"/>
            <person name="Wu L."/>
            <person name="Ma J."/>
        </authorList>
    </citation>
    <scope>NUCLEOTIDE SEQUENCE [LARGE SCALE GENOMIC DNA]</scope>
    <source>
        <strain evidence="6">JCM 4087</strain>
    </source>
</reference>
<name>A0ABW1EE10_9BACT</name>
<keyword evidence="1" id="KW-0813">Transport</keyword>
<dbReference type="InterPro" id="IPR017871">
    <property type="entry name" value="ABC_transporter-like_CS"/>
</dbReference>
<dbReference type="Gene3D" id="3.40.50.300">
    <property type="entry name" value="P-loop containing nucleotide triphosphate hydrolases"/>
    <property type="match status" value="1"/>
</dbReference>
<dbReference type="GO" id="GO:0005524">
    <property type="term" value="F:ATP binding"/>
    <property type="evidence" value="ECO:0007669"/>
    <property type="project" value="UniProtKB-KW"/>
</dbReference>
<protein>
    <submittedName>
        <fullName evidence="5">ABC transporter ATP-binding protein</fullName>
    </submittedName>
</protein>
<dbReference type="SMART" id="SM00382">
    <property type="entry name" value="AAA"/>
    <property type="match status" value="1"/>
</dbReference>
<dbReference type="Pfam" id="PF00005">
    <property type="entry name" value="ABC_tran"/>
    <property type="match status" value="1"/>
</dbReference>
<dbReference type="PANTHER" id="PTHR43023">
    <property type="entry name" value="PROTEIN TRIGALACTOSYLDIACYLGLYCEROL 3, CHLOROPLASTIC"/>
    <property type="match status" value="1"/>
</dbReference>
<dbReference type="PROSITE" id="PS50893">
    <property type="entry name" value="ABC_TRANSPORTER_2"/>
    <property type="match status" value="1"/>
</dbReference>
<dbReference type="RefSeq" id="WP_263336057.1">
    <property type="nucleotide sequence ID" value="NZ_JAGSYH010000003.1"/>
</dbReference>
<dbReference type="Proteomes" id="UP001596091">
    <property type="component" value="Unassembled WGS sequence"/>
</dbReference>
<accession>A0ABW1EE10</accession>
<proteinExistence type="predicted"/>
<evidence type="ECO:0000313" key="6">
    <source>
        <dbReference type="Proteomes" id="UP001596091"/>
    </source>
</evidence>
<keyword evidence="2" id="KW-0547">Nucleotide-binding</keyword>
<dbReference type="InterPro" id="IPR003593">
    <property type="entry name" value="AAA+_ATPase"/>
</dbReference>
<evidence type="ECO:0000256" key="2">
    <source>
        <dbReference type="ARBA" id="ARBA00022741"/>
    </source>
</evidence>
<keyword evidence="3 5" id="KW-0067">ATP-binding</keyword>
<dbReference type="EMBL" id="JBHSPH010000002">
    <property type="protein sequence ID" value="MFC5862564.1"/>
    <property type="molecule type" value="Genomic_DNA"/>
</dbReference>
<feature type="domain" description="ABC transporter" evidence="4">
    <location>
        <begin position="22"/>
        <end position="259"/>
    </location>
</feature>
<dbReference type="SUPFAM" id="SSF52540">
    <property type="entry name" value="P-loop containing nucleoside triphosphate hydrolases"/>
    <property type="match status" value="1"/>
</dbReference>
<evidence type="ECO:0000313" key="5">
    <source>
        <dbReference type="EMBL" id="MFC5862564.1"/>
    </source>
</evidence>
<evidence type="ECO:0000259" key="4">
    <source>
        <dbReference type="PROSITE" id="PS50893"/>
    </source>
</evidence>
<sequence>MHAMENEAQFKEVSGENSAPAIIVSNLVKSFGPQRVLDGISFEVRRGETLAILGRSGTGKSVTLRILVGLEPPDEGNASVLGVDMNGASAREIDDARKQMGFLFQHAALYDSLTVAENVAFPLVHHRRDLNAQQRTDRVHELLAEVGLEGHGKKMPSDISGGMQKRVGLARALALDPVVLLLDEPTAGLDPISSAEIDQLVMKLQKEYNLASIVVTHDMVSARTIATRIALMDEGKIVIEGSYEELQQSKERIVMEFLQRDLEQV</sequence>
<comment type="caution">
    <text evidence="5">The sequence shown here is derived from an EMBL/GenBank/DDBJ whole genome shotgun (WGS) entry which is preliminary data.</text>
</comment>
<dbReference type="PROSITE" id="PS00211">
    <property type="entry name" value="ABC_TRANSPORTER_1"/>
    <property type="match status" value="1"/>
</dbReference>
<keyword evidence="6" id="KW-1185">Reference proteome</keyword>
<dbReference type="InterPro" id="IPR003439">
    <property type="entry name" value="ABC_transporter-like_ATP-bd"/>
</dbReference>
<organism evidence="5 6">
    <name type="scientific">Acidicapsa dinghuensis</name>
    <dbReference type="NCBI Taxonomy" id="2218256"/>
    <lineage>
        <taxon>Bacteria</taxon>
        <taxon>Pseudomonadati</taxon>
        <taxon>Acidobacteriota</taxon>
        <taxon>Terriglobia</taxon>
        <taxon>Terriglobales</taxon>
        <taxon>Acidobacteriaceae</taxon>
        <taxon>Acidicapsa</taxon>
    </lineage>
</organism>
<dbReference type="InterPro" id="IPR027417">
    <property type="entry name" value="P-loop_NTPase"/>
</dbReference>
<gene>
    <name evidence="5" type="ORF">ACFPT7_09705</name>
</gene>